<evidence type="ECO:0000259" key="11">
    <source>
        <dbReference type="Pfam" id="PF03088"/>
    </source>
</evidence>
<proteinExistence type="inferred from homology"/>
<dbReference type="GO" id="GO:0016787">
    <property type="term" value="F:hydrolase activity"/>
    <property type="evidence" value="ECO:0007669"/>
    <property type="project" value="TreeGrafter"/>
</dbReference>
<evidence type="ECO:0000256" key="10">
    <source>
        <dbReference type="SAM" id="Phobius"/>
    </source>
</evidence>
<dbReference type="PANTHER" id="PTHR10426:SF62">
    <property type="entry name" value="OS08G0175000 PROTEIN"/>
    <property type="match status" value="1"/>
</dbReference>
<dbReference type="SMART" id="SM01417">
    <property type="entry name" value="Solute_trans_a"/>
    <property type="match status" value="1"/>
</dbReference>
<evidence type="ECO:0000313" key="12">
    <source>
        <dbReference type="EMBL" id="GJN07909.1"/>
    </source>
</evidence>
<comment type="caution">
    <text evidence="12">The sequence shown here is derived from an EMBL/GenBank/DDBJ whole genome shotgun (WGS) entry which is preliminary data.</text>
</comment>
<feature type="transmembrane region" description="Helical" evidence="10">
    <location>
        <begin position="15"/>
        <end position="38"/>
    </location>
</feature>
<dbReference type="PANTHER" id="PTHR10426">
    <property type="entry name" value="STRICTOSIDINE SYNTHASE-RELATED"/>
    <property type="match status" value="1"/>
</dbReference>
<keyword evidence="9" id="KW-0175">Coiled coil</keyword>
<sequence length="627" mass="69689">MFSPEFVSSKSLPSWPILSAGTSVTVSLVLSLFLIFEHLCAYHQPEEQKFLIGLILMVPVYAVQSFFSLLNSNVAFICELMRDCYEAFAMYCFERYLIACLGGEESTIRFMEGQLDINESSPLLDVDYDYGIVKHPFPLSCFMRNWYLGPDFYNAVKIGIVQYMGVAAVVHLKVFPAKPYRCGERSVPNVAVMSDYASLGAPDPEEDSGIDSFTILRTPPRDAKDRRLSFPQSVRDVVLGSSEIMADDVRYTVSHVVEPMERSFTKINETIHQISENVKQLERQKRKAKDDSHLIPLEPWSEEFSEAHDHAAEHGMRHKDPVVEKFNQGMKREIDGSFTTPTQYGFRLPLPAGVSGAESLAFDRKGQGPYAGVSDGRVLKWSGSAVGWTTFAYSPNYRKIPLCTASEVPSEQTESMCGRPLGLQFDSRTGDLYIADAYLGLMKVGPDGGEAQVLATHADDDGAAFRFVNGLDVDQATGDVYFTDSSATYPRRFNTEIMMNADATGRFLKYDARSKQVTVLRAGLPYPERRGGQYELMADLPGYPDNVRRDARGGYWVALNQEKARLIIDSSTPAPVNKHLVGVRLDADGAEVEELTAAKGVTLSDVAEKDGQLWLGSVELDYVGLVR</sequence>
<accession>A0AAV5DC93</accession>
<evidence type="ECO:0000256" key="7">
    <source>
        <dbReference type="ARBA" id="ARBA00023136"/>
    </source>
</evidence>
<keyword evidence="4" id="KW-0926">Vacuole</keyword>
<reference evidence="12" key="1">
    <citation type="journal article" date="2018" name="DNA Res.">
        <title>Multiple hybrid de novo genome assembly of finger millet, an orphan allotetraploid crop.</title>
        <authorList>
            <person name="Hatakeyama M."/>
            <person name="Aluri S."/>
            <person name="Balachadran M.T."/>
            <person name="Sivarajan S.R."/>
            <person name="Patrignani A."/>
            <person name="Gruter S."/>
            <person name="Poveda L."/>
            <person name="Shimizu-Inatsugi R."/>
            <person name="Baeten J."/>
            <person name="Francoijs K.J."/>
            <person name="Nataraja K.N."/>
            <person name="Reddy Y.A.N."/>
            <person name="Phadnis S."/>
            <person name="Ravikumar R.L."/>
            <person name="Schlapbach R."/>
            <person name="Sreeman S.M."/>
            <person name="Shimizu K.K."/>
        </authorList>
    </citation>
    <scope>NUCLEOTIDE SEQUENCE</scope>
</reference>
<evidence type="ECO:0000256" key="2">
    <source>
        <dbReference type="ARBA" id="ARBA00004141"/>
    </source>
</evidence>
<dbReference type="Pfam" id="PF03619">
    <property type="entry name" value="Solute_trans_a"/>
    <property type="match status" value="1"/>
</dbReference>
<feature type="domain" description="Strictosidine synthase conserved region" evidence="11">
    <location>
        <begin position="469"/>
        <end position="526"/>
    </location>
</feature>
<name>A0AAV5DC93_ELECO</name>
<dbReference type="GO" id="GO:0005773">
    <property type="term" value="C:vacuole"/>
    <property type="evidence" value="ECO:0007669"/>
    <property type="project" value="UniProtKB-SubCell"/>
</dbReference>
<comment type="subcellular location">
    <subcellularLocation>
        <location evidence="2">Membrane</location>
        <topology evidence="2">Multi-pass membrane protein</topology>
    </subcellularLocation>
    <subcellularLocation>
        <location evidence="1">Vacuole</location>
    </subcellularLocation>
</comment>
<keyword evidence="13" id="KW-1185">Reference proteome</keyword>
<dbReference type="Gene3D" id="2.120.10.30">
    <property type="entry name" value="TolB, C-terminal domain"/>
    <property type="match status" value="2"/>
</dbReference>
<dbReference type="GO" id="GO:0012505">
    <property type="term" value="C:endomembrane system"/>
    <property type="evidence" value="ECO:0007669"/>
    <property type="project" value="TreeGrafter"/>
</dbReference>
<dbReference type="EMBL" id="BQKI01000015">
    <property type="protein sequence ID" value="GJN07909.1"/>
    <property type="molecule type" value="Genomic_DNA"/>
</dbReference>
<feature type="transmembrane region" description="Helical" evidence="10">
    <location>
        <begin position="50"/>
        <end position="70"/>
    </location>
</feature>
<dbReference type="FunFam" id="2.120.10.30:FF:000055">
    <property type="entry name" value="Protein STRICTOSIDINE SYNTHASE-LIKE 11"/>
    <property type="match status" value="1"/>
</dbReference>
<dbReference type="GO" id="GO:0016020">
    <property type="term" value="C:membrane"/>
    <property type="evidence" value="ECO:0007669"/>
    <property type="project" value="UniProtKB-SubCell"/>
</dbReference>
<evidence type="ECO:0000256" key="5">
    <source>
        <dbReference type="ARBA" id="ARBA00022692"/>
    </source>
</evidence>
<evidence type="ECO:0000313" key="13">
    <source>
        <dbReference type="Proteomes" id="UP001054889"/>
    </source>
</evidence>
<evidence type="ECO:0000256" key="6">
    <source>
        <dbReference type="ARBA" id="ARBA00022989"/>
    </source>
</evidence>
<evidence type="ECO:0000256" key="8">
    <source>
        <dbReference type="ARBA" id="ARBA00023180"/>
    </source>
</evidence>
<dbReference type="InterPro" id="IPR011042">
    <property type="entry name" value="6-blade_b-propeller_TolB-like"/>
</dbReference>
<dbReference type="InterPro" id="IPR018119">
    <property type="entry name" value="Strictosidine_synth_cons-reg"/>
</dbReference>
<dbReference type="SUPFAM" id="SSF63829">
    <property type="entry name" value="Calcium-dependent phosphotriesterase"/>
    <property type="match status" value="1"/>
</dbReference>
<dbReference type="InterPro" id="IPR005178">
    <property type="entry name" value="Ostalpha/TMEM184C"/>
</dbReference>
<organism evidence="12 13">
    <name type="scientific">Eleusine coracana subsp. coracana</name>
    <dbReference type="NCBI Taxonomy" id="191504"/>
    <lineage>
        <taxon>Eukaryota</taxon>
        <taxon>Viridiplantae</taxon>
        <taxon>Streptophyta</taxon>
        <taxon>Embryophyta</taxon>
        <taxon>Tracheophyta</taxon>
        <taxon>Spermatophyta</taxon>
        <taxon>Magnoliopsida</taxon>
        <taxon>Liliopsida</taxon>
        <taxon>Poales</taxon>
        <taxon>Poaceae</taxon>
        <taxon>PACMAD clade</taxon>
        <taxon>Chloridoideae</taxon>
        <taxon>Cynodonteae</taxon>
        <taxon>Eleusininae</taxon>
        <taxon>Eleusine</taxon>
    </lineage>
</organism>
<dbReference type="Pfam" id="PF03088">
    <property type="entry name" value="Str_synth"/>
    <property type="match status" value="1"/>
</dbReference>
<gene>
    <name evidence="12" type="primary">ga25782</name>
    <name evidence="12" type="ORF">PR202_ga25782</name>
</gene>
<reference evidence="12" key="2">
    <citation type="submission" date="2021-12" db="EMBL/GenBank/DDBJ databases">
        <title>Resequencing data analysis of finger millet.</title>
        <authorList>
            <person name="Hatakeyama M."/>
            <person name="Aluri S."/>
            <person name="Balachadran M.T."/>
            <person name="Sivarajan S.R."/>
            <person name="Poveda L."/>
            <person name="Shimizu-Inatsugi R."/>
            <person name="Schlapbach R."/>
            <person name="Sreeman S.M."/>
            <person name="Shimizu K.K."/>
        </authorList>
    </citation>
    <scope>NUCLEOTIDE SEQUENCE</scope>
</reference>
<evidence type="ECO:0000256" key="3">
    <source>
        <dbReference type="ARBA" id="ARBA00009191"/>
    </source>
</evidence>
<feature type="coiled-coil region" evidence="9">
    <location>
        <begin position="264"/>
        <end position="291"/>
    </location>
</feature>
<evidence type="ECO:0000256" key="1">
    <source>
        <dbReference type="ARBA" id="ARBA00004116"/>
    </source>
</evidence>
<evidence type="ECO:0000256" key="4">
    <source>
        <dbReference type="ARBA" id="ARBA00022554"/>
    </source>
</evidence>
<dbReference type="Proteomes" id="UP001054889">
    <property type="component" value="Unassembled WGS sequence"/>
</dbReference>
<keyword evidence="7 10" id="KW-0472">Membrane</keyword>
<comment type="similarity">
    <text evidence="3">Belongs to the strictosidine synthase family.</text>
</comment>
<dbReference type="AlphaFoldDB" id="A0AAV5DC93"/>
<keyword evidence="6 10" id="KW-1133">Transmembrane helix</keyword>
<evidence type="ECO:0000256" key="9">
    <source>
        <dbReference type="SAM" id="Coils"/>
    </source>
</evidence>
<keyword evidence="5 10" id="KW-0812">Transmembrane</keyword>
<protein>
    <recommendedName>
        <fullName evidence="11">Strictosidine synthase conserved region domain-containing protein</fullName>
    </recommendedName>
</protein>
<keyword evidence="8" id="KW-0325">Glycoprotein</keyword>